<dbReference type="AlphaFoldDB" id="A0A444IU08"/>
<sequence>YDMRSDGFSLDDKRSPQPDKSDLPDILSRWQDLQAGGKAETERKRIEQSFLVPKEEIAGNDYDLSINRYKEVVYETVTYDPPGVILGRLAALEQEITAGRVALEGLLGENATRCVAN</sequence>
<dbReference type="InterPro" id="IPR029063">
    <property type="entry name" value="SAM-dependent_MTases_sf"/>
</dbReference>
<dbReference type="EMBL" id="MTKO01000095">
    <property type="protein sequence ID" value="RWX44398.1"/>
    <property type="molecule type" value="Genomic_DNA"/>
</dbReference>
<organism evidence="2 3">
    <name type="scientific">Candidatus Electrothrix aarhusensis</name>
    <dbReference type="NCBI Taxonomy" id="1859131"/>
    <lineage>
        <taxon>Bacteria</taxon>
        <taxon>Pseudomonadati</taxon>
        <taxon>Thermodesulfobacteriota</taxon>
        <taxon>Desulfobulbia</taxon>
        <taxon>Desulfobulbales</taxon>
        <taxon>Desulfobulbaceae</taxon>
        <taxon>Candidatus Electrothrix</taxon>
    </lineage>
</organism>
<accession>A0A444IU08</accession>
<dbReference type="SUPFAM" id="SSF53335">
    <property type="entry name" value="S-adenosyl-L-methionine-dependent methyltransferases"/>
    <property type="match status" value="1"/>
</dbReference>
<comment type="caution">
    <text evidence="2">The sequence shown here is derived from an EMBL/GenBank/DDBJ whole genome shotgun (WGS) entry which is preliminary data.</text>
</comment>
<proteinExistence type="predicted"/>
<keyword evidence="2" id="KW-0489">Methyltransferase</keyword>
<evidence type="ECO:0000313" key="3">
    <source>
        <dbReference type="Proteomes" id="UP000287853"/>
    </source>
</evidence>
<feature type="region of interest" description="Disordered" evidence="1">
    <location>
        <begin position="1"/>
        <end position="25"/>
    </location>
</feature>
<dbReference type="Gene3D" id="3.40.50.150">
    <property type="entry name" value="Vaccinia Virus protein VP39"/>
    <property type="match status" value="1"/>
</dbReference>
<keyword evidence="3" id="KW-1185">Reference proteome</keyword>
<protein>
    <submittedName>
        <fullName evidence="2">Type I restriction enzyme M protein</fullName>
        <ecNumber evidence="2">2.1.1.72</ecNumber>
    </submittedName>
</protein>
<feature type="compositionally biased region" description="Basic and acidic residues" evidence="1">
    <location>
        <begin position="1"/>
        <end position="23"/>
    </location>
</feature>
<dbReference type="GO" id="GO:0009007">
    <property type="term" value="F:site-specific DNA-methyltransferase (adenine-specific) activity"/>
    <property type="evidence" value="ECO:0007669"/>
    <property type="project" value="UniProtKB-EC"/>
</dbReference>
<dbReference type="EC" id="2.1.1.72" evidence="2"/>
<feature type="non-terminal residue" evidence="2">
    <location>
        <position position="1"/>
    </location>
</feature>
<dbReference type="Proteomes" id="UP000287853">
    <property type="component" value="Unassembled WGS sequence"/>
</dbReference>
<dbReference type="GO" id="GO:0032259">
    <property type="term" value="P:methylation"/>
    <property type="evidence" value="ECO:0007669"/>
    <property type="project" value="UniProtKB-KW"/>
</dbReference>
<evidence type="ECO:0000313" key="2">
    <source>
        <dbReference type="EMBL" id="RWX44398.1"/>
    </source>
</evidence>
<gene>
    <name evidence="2" type="ORF">H206_02115</name>
</gene>
<name>A0A444IU08_9BACT</name>
<reference evidence="2 3" key="1">
    <citation type="submission" date="2017-01" db="EMBL/GenBank/DDBJ databases">
        <title>The cable genome- insights into the physiology and evolution of filamentous bacteria capable of sulfide oxidation via long distance electron transfer.</title>
        <authorList>
            <person name="Schreiber L."/>
            <person name="Bjerg J.T."/>
            <person name="Boggild A."/>
            <person name="Van De Vossenberg J."/>
            <person name="Meysman F."/>
            <person name="Nielsen L.P."/>
            <person name="Schramm A."/>
            <person name="Kjeldsen K.U."/>
        </authorList>
    </citation>
    <scope>NUCLEOTIDE SEQUENCE [LARGE SCALE GENOMIC DNA]</scope>
    <source>
        <strain evidence="2">MCF</strain>
    </source>
</reference>
<evidence type="ECO:0000256" key="1">
    <source>
        <dbReference type="SAM" id="MobiDB-lite"/>
    </source>
</evidence>
<keyword evidence="2" id="KW-0808">Transferase</keyword>